<feature type="chain" id="PRO_5039675721" evidence="1">
    <location>
        <begin position="26"/>
        <end position="191"/>
    </location>
</feature>
<dbReference type="EMBL" id="DXBX01000039">
    <property type="protein sequence ID" value="HIZ32979.1"/>
    <property type="molecule type" value="Genomic_DNA"/>
</dbReference>
<dbReference type="SUPFAM" id="SSF103515">
    <property type="entry name" value="Autotransporter"/>
    <property type="match status" value="1"/>
</dbReference>
<sequence length="191" mass="21434">MTKLTFKFILIFCLLGVLLPASAQKAVLKTNLLYWGTGTANVGVDVALNSKSTLGLMAGLQPWEYSDTKKLKHWLVQPEYRYWFCEAFNGHFIGGHLLGGQFNAGGIKLPFGIFPTLEDHRYQGWAAGGGFTYGYHLLLGRRWSIEFALGLGYIYLNYKKYPCATCGTVQKKGHRNYFGPTKAAINLIYNF</sequence>
<dbReference type="AlphaFoldDB" id="A0A9D2J257"/>
<keyword evidence="1" id="KW-0732">Signal</keyword>
<accession>A0A9D2J257</accession>
<dbReference type="Proteomes" id="UP000824028">
    <property type="component" value="Unassembled WGS sequence"/>
</dbReference>
<dbReference type="Gene3D" id="2.40.128.130">
    <property type="entry name" value="Autotransporter beta-domain"/>
    <property type="match status" value="1"/>
</dbReference>
<feature type="signal peptide" evidence="1">
    <location>
        <begin position="1"/>
        <end position="25"/>
    </location>
</feature>
<proteinExistence type="predicted"/>
<evidence type="ECO:0000313" key="3">
    <source>
        <dbReference type="Proteomes" id="UP000824028"/>
    </source>
</evidence>
<reference evidence="2" key="1">
    <citation type="journal article" date="2021" name="PeerJ">
        <title>Extensive microbial diversity within the chicken gut microbiome revealed by metagenomics and culture.</title>
        <authorList>
            <person name="Gilroy R."/>
            <person name="Ravi A."/>
            <person name="Getino M."/>
            <person name="Pursley I."/>
            <person name="Horton D.L."/>
            <person name="Alikhan N.F."/>
            <person name="Baker D."/>
            <person name="Gharbi K."/>
            <person name="Hall N."/>
            <person name="Watson M."/>
            <person name="Adriaenssens E.M."/>
            <person name="Foster-Nyarko E."/>
            <person name="Jarju S."/>
            <person name="Secka A."/>
            <person name="Antonio M."/>
            <person name="Oren A."/>
            <person name="Chaudhuri R.R."/>
            <person name="La Ragione R."/>
            <person name="Hildebrand F."/>
            <person name="Pallen M.J."/>
        </authorList>
    </citation>
    <scope>NUCLEOTIDE SEQUENCE</scope>
    <source>
        <strain evidence="2">ChiHjej9B8-1298</strain>
    </source>
</reference>
<gene>
    <name evidence="2" type="ORF">H9814_05440</name>
</gene>
<dbReference type="InterPro" id="IPR021958">
    <property type="entry name" value="DUF3575"/>
</dbReference>
<organism evidence="2 3">
    <name type="scientific">Candidatus Bacteroides merdigallinarum</name>
    <dbReference type="NCBI Taxonomy" id="2838473"/>
    <lineage>
        <taxon>Bacteria</taxon>
        <taxon>Pseudomonadati</taxon>
        <taxon>Bacteroidota</taxon>
        <taxon>Bacteroidia</taxon>
        <taxon>Bacteroidales</taxon>
        <taxon>Bacteroidaceae</taxon>
        <taxon>Bacteroides</taxon>
    </lineage>
</organism>
<comment type="caution">
    <text evidence="2">The sequence shown here is derived from an EMBL/GenBank/DDBJ whole genome shotgun (WGS) entry which is preliminary data.</text>
</comment>
<reference evidence="2" key="2">
    <citation type="submission" date="2021-04" db="EMBL/GenBank/DDBJ databases">
        <authorList>
            <person name="Gilroy R."/>
        </authorList>
    </citation>
    <scope>NUCLEOTIDE SEQUENCE</scope>
    <source>
        <strain evidence="2">ChiHjej9B8-1298</strain>
    </source>
</reference>
<evidence type="ECO:0000256" key="1">
    <source>
        <dbReference type="SAM" id="SignalP"/>
    </source>
</evidence>
<protein>
    <submittedName>
        <fullName evidence="2">DUF3575 domain-containing protein</fullName>
    </submittedName>
</protein>
<name>A0A9D2J257_9BACE</name>
<dbReference type="Pfam" id="PF12099">
    <property type="entry name" value="DUF3575"/>
    <property type="match status" value="1"/>
</dbReference>
<evidence type="ECO:0000313" key="2">
    <source>
        <dbReference type="EMBL" id="HIZ32979.1"/>
    </source>
</evidence>
<dbReference type="InterPro" id="IPR036709">
    <property type="entry name" value="Autotransporte_beta_dom_sf"/>
</dbReference>